<keyword evidence="2" id="KW-0472">Membrane</keyword>
<dbReference type="AlphaFoldDB" id="A0A8T4J0N3"/>
<accession>A0A8T4J0N3</accession>
<feature type="compositionally biased region" description="Gly residues" evidence="1">
    <location>
        <begin position="193"/>
        <end position="212"/>
    </location>
</feature>
<evidence type="ECO:0000313" key="5">
    <source>
        <dbReference type="Proteomes" id="UP000675554"/>
    </source>
</evidence>
<feature type="non-terminal residue" evidence="4">
    <location>
        <position position="466"/>
    </location>
</feature>
<proteinExistence type="predicted"/>
<keyword evidence="2" id="KW-1133">Transmembrane helix</keyword>
<gene>
    <name evidence="4" type="ORF">KDA82_35400</name>
</gene>
<name>A0A8T4J0N3_9ACTN</name>
<sequence>WGVKESFRRYLTSPIADGKITVSDGAEQAADNGVFTFGDAKGTYDSPTHAASAAVKGSVRFEGHHGALDITLSDLKVDTTATSGTLTADVESNNNGEHSAEQDVPLADLALDGVTPGQGEDGSTVLADIPATLTAEGAEAFAGFYEEGAELDPATLAMTTAAGEDPGPADPSGGTTSGGSGGSSSTGSSTGSGSAGSTGGSSSAGGTSGTGGTEADTPSSGTAAEDGALVDGNLDWGVKESFRSYVTGPIASGRIELADGAAESGSVYRFSGADGSFDSADQKLSAGFQGSVRFLGHKESDGSYALDLKLSALAVTVADGKGTLAADVRAKDRTTHEVSTYDGLTLATLDLPEGDLAAKDGILTLSRTPAKLTADGAKAFGGFYEAGEALDPVTVNVSLDEDATLPGGDDGGSTAATVGGSGDSALASTGTPLPAAAVLAAAVVALLTGTATVVVSRRRTTTAPAD</sequence>
<evidence type="ECO:0000313" key="4">
    <source>
        <dbReference type="EMBL" id="MBR7678176.1"/>
    </source>
</evidence>
<dbReference type="Proteomes" id="UP000675554">
    <property type="component" value="Unassembled WGS sequence"/>
</dbReference>
<feature type="region of interest" description="Disordered" evidence="1">
    <location>
        <begin position="160"/>
        <end position="228"/>
    </location>
</feature>
<feature type="non-terminal residue" evidence="4">
    <location>
        <position position="1"/>
    </location>
</feature>
<keyword evidence="5" id="KW-1185">Reference proteome</keyword>
<dbReference type="EMBL" id="JAGSMN010001250">
    <property type="protein sequence ID" value="MBR7678176.1"/>
    <property type="molecule type" value="Genomic_DNA"/>
</dbReference>
<evidence type="ECO:0000256" key="2">
    <source>
        <dbReference type="SAM" id="Phobius"/>
    </source>
</evidence>
<dbReference type="InterPro" id="IPR007331">
    <property type="entry name" value="Htaa"/>
</dbReference>
<protein>
    <submittedName>
        <fullName evidence="4">HtaA domain-containing protein</fullName>
    </submittedName>
</protein>
<evidence type="ECO:0000259" key="3">
    <source>
        <dbReference type="Pfam" id="PF04213"/>
    </source>
</evidence>
<comment type="caution">
    <text evidence="4">The sequence shown here is derived from an EMBL/GenBank/DDBJ whole genome shotgun (WGS) entry which is preliminary data.</text>
</comment>
<feature type="domain" description="Htaa" evidence="3">
    <location>
        <begin position="1"/>
        <end position="156"/>
    </location>
</feature>
<keyword evidence="2" id="KW-0812">Transmembrane</keyword>
<feature type="compositionally biased region" description="Gly residues" evidence="1">
    <location>
        <begin position="175"/>
        <end position="184"/>
    </location>
</feature>
<feature type="transmembrane region" description="Helical" evidence="2">
    <location>
        <begin position="433"/>
        <end position="455"/>
    </location>
</feature>
<reference evidence="4" key="1">
    <citation type="submission" date="2021-04" db="EMBL/GenBank/DDBJ databases">
        <title>Sequencing of actinobacteria type strains.</title>
        <authorList>
            <person name="Nguyen G.-S."/>
            <person name="Wentzel A."/>
        </authorList>
    </citation>
    <scope>NUCLEOTIDE SEQUENCE</scope>
    <source>
        <strain evidence="4">DSM 42095</strain>
    </source>
</reference>
<feature type="domain" description="Htaa" evidence="3">
    <location>
        <begin position="231"/>
        <end position="395"/>
    </location>
</feature>
<dbReference type="Pfam" id="PF04213">
    <property type="entry name" value="HtaA"/>
    <property type="match status" value="2"/>
</dbReference>
<evidence type="ECO:0000256" key="1">
    <source>
        <dbReference type="SAM" id="MobiDB-lite"/>
    </source>
</evidence>
<organism evidence="4 5">
    <name type="scientific">Streptomyces daliensis</name>
    <dbReference type="NCBI Taxonomy" id="299421"/>
    <lineage>
        <taxon>Bacteria</taxon>
        <taxon>Bacillati</taxon>
        <taxon>Actinomycetota</taxon>
        <taxon>Actinomycetes</taxon>
        <taxon>Kitasatosporales</taxon>
        <taxon>Streptomycetaceae</taxon>
        <taxon>Streptomyces</taxon>
    </lineage>
</organism>